<dbReference type="InterPro" id="IPR035901">
    <property type="entry name" value="GIY-YIG_endonuc_sf"/>
</dbReference>
<keyword evidence="6 7" id="KW-0742">SOS response</keyword>
<evidence type="ECO:0000259" key="9">
    <source>
        <dbReference type="PROSITE" id="PS50151"/>
    </source>
</evidence>
<dbReference type="HAMAP" id="MF_00203">
    <property type="entry name" value="UvrC"/>
    <property type="match status" value="1"/>
</dbReference>
<evidence type="ECO:0000256" key="3">
    <source>
        <dbReference type="ARBA" id="ARBA00022769"/>
    </source>
</evidence>
<comment type="function">
    <text evidence="7">The UvrABC repair system catalyzes the recognition and processing of DNA lesions. UvrC both incises the 5' and 3' sides of the lesion. The N-terminal half is responsible for the 3' incision and the C-terminal half is responsible for the 5' incision.</text>
</comment>
<evidence type="ECO:0000256" key="6">
    <source>
        <dbReference type="ARBA" id="ARBA00023236"/>
    </source>
</evidence>
<gene>
    <name evidence="7 12" type="primary">uvrC</name>
    <name evidence="12" type="ORF">ENX03_00945</name>
</gene>
<dbReference type="InterPro" id="IPR047296">
    <property type="entry name" value="GIY-YIG_UvrC_Cho"/>
</dbReference>
<dbReference type="InterPro" id="IPR050066">
    <property type="entry name" value="UvrABC_protein_C"/>
</dbReference>
<dbReference type="PROSITE" id="PS50165">
    <property type="entry name" value="UVRC"/>
    <property type="match status" value="1"/>
</dbReference>
<keyword evidence="2 7" id="KW-0227">DNA damage</keyword>
<dbReference type="Pfam" id="PF01541">
    <property type="entry name" value="GIY-YIG"/>
    <property type="match status" value="1"/>
</dbReference>
<dbReference type="InterPro" id="IPR000305">
    <property type="entry name" value="GIY-YIG_endonuc"/>
</dbReference>
<evidence type="ECO:0000313" key="12">
    <source>
        <dbReference type="EMBL" id="HFT92510.1"/>
    </source>
</evidence>
<dbReference type="InterPro" id="IPR038476">
    <property type="entry name" value="UvrC_RNase_H_dom_sf"/>
</dbReference>
<protein>
    <recommendedName>
        <fullName evidence="7">UvrABC system protein C</fullName>
        <shortName evidence="7">Protein UvrC</shortName>
    </recommendedName>
    <alternativeName>
        <fullName evidence="7">Excinuclease ABC subunit C</fullName>
    </alternativeName>
</protein>
<dbReference type="PROSITE" id="PS50164">
    <property type="entry name" value="GIY_YIG"/>
    <property type="match status" value="1"/>
</dbReference>
<feature type="domain" description="UVR" evidence="9">
    <location>
        <begin position="216"/>
        <end position="251"/>
    </location>
</feature>
<evidence type="ECO:0000256" key="5">
    <source>
        <dbReference type="ARBA" id="ARBA00023204"/>
    </source>
</evidence>
<feature type="domain" description="GIY-YIG" evidence="10">
    <location>
        <begin position="25"/>
        <end position="104"/>
    </location>
</feature>
<keyword evidence="3 7" id="KW-0228">DNA excision</keyword>
<organism evidence="12">
    <name type="scientific">Leptospirillum ferriphilum</name>
    <dbReference type="NCBI Taxonomy" id="178606"/>
    <lineage>
        <taxon>Bacteria</taxon>
        <taxon>Pseudomonadati</taxon>
        <taxon>Nitrospirota</taxon>
        <taxon>Nitrospiria</taxon>
        <taxon>Nitrospirales</taxon>
        <taxon>Nitrospiraceae</taxon>
        <taxon>Leptospirillum</taxon>
    </lineage>
</organism>
<dbReference type="PANTHER" id="PTHR30562:SF1">
    <property type="entry name" value="UVRABC SYSTEM PROTEIN C"/>
    <property type="match status" value="1"/>
</dbReference>
<evidence type="ECO:0000259" key="11">
    <source>
        <dbReference type="PROSITE" id="PS50165"/>
    </source>
</evidence>
<dbReference type="SUPFAM" id="SSF46600">
    <property type="entry name" value="C-terminal UvrC-binding domain of UvrB"/>
    <property type="match status" value="1"/>
</dbReference>
<comment type="subcellular location">
    <subcellularLocation>
        <location evidence="7">Cytoplasm</location>
    </subcellularLocation>
</comment>
<dbReference type="NCBIfam" id="TIGR00194">
    <property type="entry name" value="uvrC"/>
    <property type="match status" value="1"/>
</dbReference>
<accession>A0A7C3QQU5</accession>
<dbReference type="Gene3D" id="3.40.1440.10">
    <property type="entry name" value="GIY-YIG endonuclease"/>
    <property type="match status" value="1"/>
</dbReference>
<dbReference type="SUPFAM" id="SSF82771">
    <property type="entry name" value="GIY-YIG endonuclease"/>
    <property type="match status" value="1"/>
</dbReference>
<comment type="subunit">
    <text evidence="7">Interacts with UvrB in an incision complex.</text>
</comment>
<dbReference type="EMBL" id="DTMM01000018">
    <property type="protein sequence ID" value="HFT92510.1"/>
    <property type="molecule type" value="Genomic_DNA"/>
</dbReference>
<dbReference type="GO" id="GO:0003677">
    <property type="term" value="F:DNA binding"/>
    <property type="evidence" value="ECO:0007669"/>
    <property type="project" value="UniProtKB-UniRule"/>
</dbReference>
<dbReference type="Pfam" id="PF22920">
    <property type="entry name" value="UvrC_RNaseH"/>
    <property type="match status" value="1"/>
</dbReference>
<dbReference type="SUPFAM" id="SSF47781">
    <property type="entry name" value="RuvA domain 2-like"/>
    <property type="match status" value="1"/>
</dbReference>
<dbReference type="InterPro" id="IPR001943">
    <property type="entry name" value="UVR_dom"/>
</dbReference>
<keyword evidence="1 7" id="KW-0963">Cytoplasm</keyword>
<feature type="compositionally biased region" description="Pro residues" evidence="8">
    <location>
        <begin position="1"/>
        <end position="11"/>
    </location>
</feature>
<evidence type="ECO:0000259" key="10">
    <source>
        <dbReference type="PROSITE" id="PS50164"/>
    </source>
</evidence>
<dbReference type="PROSITE" id="PS50151">
    <property type="entry name" value="UVR"/>
    <property type="match status" value="1"/>
</dbReference>
<dbReference type="InterPro" id="IPR010994">
    <property type="entry name" value="RuvA_2-like"/>
</dbReference>
<dbReference type="GO" id="GO:0009381">
    <property type="term" value="F:excinuclease ABC activity"/>
    <property type="evidence" value="ECO:0007669"/>
    <property type="project" value="UniProtKB-UniRule"/>
</dbReference>
<feature type="region of interest" description="Disordered" evidence="8">
    <location>
        <begin position="1"/>
        <end position="20"/>
    </location>
</feature>
<evidence type="ECO:0000256" key="1">
    <source>
        <dbReference type="ARBA" id="ARBA00022490"/>
    </source>
</evidence>
<sequence>MPDQENPPQPQQPSTLEERLRSLPEEPGVYLMKNAEDEILYVGKSRSLKDRVRSYFQNSRPRSGRIAMLVSRVWDIEIIRTKSELDALILENTLIKRYHPRYNVLLRDDKTYPYLKLSWNDPYPRLTVTRKVRDDGSLYFGPYPNPSALKDTIRLIRKTFPLATCSISLDKPTLERPCVEYQIKRCLGPCVKGLTSESEYRQVATGVKLFLQGKSESLLSFLENEMSRQAMALEFEKAAMTRNRYLNVLQVMEKHAVSFPFFHPIDGLYMMRSGPSALVMILHIRNGLLIGKKEVELKNVEDATDEEILVAFLEQFYGKESSFLPAEILIPLSLSEDEFMSFSWMSEKKGEEQVRIIFPKRGDKKMILDLARENAEEALKARKSRNNDPEPILEELQKFLNLEDLPRIICCVDISNTGDLFPVASLVTFRDGKPDKELYRKFRIRYEKGQDDFKMLSEVMERQFKEKSLPDLLVIDGGALQLGACVRTLASLGHTDARRKVVSLAKERTAKNKFERIFLPDQETPRLLPDHHPVKHLLVRLRDEAHRFALKYHRTLREEWLTRSRRRNVQGIDPAREKKLVQAFGSVKGVMEASPEDLMKAAGISRELANSIHLAIREQPPEHSETHAGGQA</sequence>
<evidence type="ECO:0000256" key="4">
    <source>
        <dbReference type="ARBA" id="ARBA00022881"/>
    </source>
</evidence>
<dbReference type="FunFam" id="3.40.1440.10:FF:000001">
    <property type="entry name" value="UvrABC system protein C"/>
    <property type="match status" value="1"/>
</dbReference>
<dbReference type="SMART" id="SM00465">
    <property type="entry name" value="GIYc"/>
    <property type="match status" value="1"/>
</dbReference>
<keyword evidence="5 7" id="KW-0234">DNA repair</keyword>
<dbReference type="PANTHER" id="PTHR30562">
    <property type="entry name" value="UVRC/OXIDOREDUCTASE"/>
    <property type="match status" value="1"/>
</dbReference>
<dbReference type="GO" id="GO:0009380">
    <property type="term" value="C:excinuclease repair complex"/>
    <property type="evidence" value="ECO:0007669"/>
    <property type="project" value="InterPro"/>
</dbReference>
<dbReference type="Pfam" id="PF14520">
    <property type="entry name" value="HHH_5"/>
    <property type="match status" value="1"/>
</dbReference>
<comment type="similarity">
    <text evidence="7">Belongs to the UvrC family.</text>
</comment>
<dbReference type="Pfam" id="PF08459">
    <property type="entry name" value="UvrC_RNaseH_dom"/>
    <property type="match status" value="1"/>
</dbReference>
<dbReference type="InterPro" id="IPR004791">
    <property type="entry name" value="UvrC"/>
</dbReference>
<name>A0A7C3QQU5_9BACT</name>
<evidence type="ECO:0000256" key="7">
    <source>
        <dbReference type="HAMAP-Rule" id="MF_00203"/>
    </source>
</evidence>
<evidence type="ECO:0000256" key="2">
    <source>
        <dbReference type="ARBA" id="ARBA00022763"/>
    </source>
</evidence>
<proteinExistence type="inferred from homology"/>
<dbReference type="AlphaFoldDB" id="A0A7C3QQU5"/>
<keyword evidence="4 7" id="KW-0267">Excision nuclease</keyword>
<reference evidence="12" key="1">
    <citation type="journal article" date="2020" name="mSystems">
        <title>Genome- and Community-Level Interaction Insights into Carbon Utilization and Element Cycling Functions of Hydrothermarchaeota in Hydrothermal Sediment.</title>
        <authorList>
            <person name="Zhou Z."/>
            <person name="Liu Y."/>
            <person name="Xu W."/>
            <person name="Pan J."/>
            <person name="Luo Z.H."/>
            <person name="Li M."/>
        </authorList>
    </citation>
    <scope>NUCLEOTIDE SEQUENCE [LARGE SCALE GENOMIC DNA]</scope>
    <source>
        <strain evidence="12">SpSt-902</strain>
    </source>
</reference>
<evidence type="ECO:0000256" key="8">
    <source>
        <dbReference type="SAM" id="MobiDB-lite"/>
    </source>
</evidence>
<feature type="domain" description="UvrC family homology region profile" evidence="11">
    <location>
        <begin position="277"/>
        <end position="484"/>
    </location>
</feature>
<dbReference type="CDD" id="cd10434">
    <property type="entry name" value="GIY-YIG_UvrC_Cho"/>
    <property type="match status" value="1"/>
</dbReference>
<dbReference type="GO" id="GO:0006289">
    <property type="term" value="P:nucleotide-excision repair"/>
    <property type="evidence" value="ECO:0007669"/>
    <property type="project" value="UniProtKB-UniRule"/>
</dbReference>
<dbReference type="InterPro" id="IPR036876">
    <property type="entry name" value="UVR_dom_sf"/>
</dbReference>
<dbReference type="GO" id="GO:0005737">
    <property type="term" value="C:cytoplasm"/>
    <property type="evidence" value="ECO:0007669"/>
    <property type="project" value="UniProtKB-SubCell"/>
</dbReference>
<dbReference type="Gene3D" id="3.30.420.340">
    <property type="entry name" value="UvrC, RNAse H endonuclease domain"/>
    <property type="match status" value="1"/>
</dbReference>
<comment type="caution">
    <text evidence="12">The sequence shown here is derived from an EMBL/GenBank/DDBJ whole genome shotgun (WGS) entry which is preliminary data.</text>
</comment>
<dbReference type="Gene3D" id="1.10.150.20">
    <property type="entry name" value="5' to 3' exonuclease, C-terminal subdomain"/>
    <property type="match status" value="1"/>
</dbReference>
<dbReference type="GO" id="GO:0009432">
    <property type="term" value="P:SOS response"/>
    <property type="evidence" value="ECO:0007669"/>
    <property type="project" value="UniProtKB-UniRule"/>
</dbReference>
<dbReference type="InterPro" id="IPR001162">
    <property type="entry name" value="UvrC_RNase_H_dom"/>
</dbReference>